<dbReference type="SFLD" id="SFLDG01091">
    <property type="entry name" value="uncharacterized_CHP01210-like"/>
    <property type="match status" value="1"/>
</dbReference>
<evidence type="ECO:0000256" key="5">
    <source>
        <dbReference type="ARBA" id="ARBA00023004"/>
    </source>
</evidence>
<gene>
    <name evidence="8" type="ORF">EDD59_12717</name>
</gene>
<dbReference type="InterPro" id="IPR032432">
    <property type="entry name" value="Radical_SAM_C"/>
</dbReference>
<keyword evidence="5" id="KW-0408">Iron</keyword>
<evidence type="ECO:0000259" key="7">
    <source>
        <dbReference type="PROSITE" id="PS51918"/>
    </source>
</evidence>
<evidence type="ECO:0000256" key="1">
    <source>
        <dbReference type="ARBA" id="ARBA00001966"/>
    </source>
</evidence>
<dbReference type="InterPro" id="IPR058240">
    <property type="entry name" value="rSAM_sf"/>
</dbReference>
<dbReference type="InterPro" id="IPR023404">
    <property type="entry name" value="rSAM_horseshoe"/>
</dbReference>
<keyword evidence="9" id="KW-1185">Reference proteome</keyword>
<dbReference type="PANTHER" id="PTHR11135">
    <property type="entry name" value="HISTONE ACETYLTRANSFERASE-RELATED"/>
    <property type="match status" value="1"/>
</dbReference>
<evidence type="ECO:0000256" key="6">
    <source>
        <dbReference type="ARBA" id="ARBA00023014"/>
    </source>
</evidence>
<accession>A0A4R3K1R9</accession>
<dbReference type="GO" id="GO:0046872">
    <property type="term" value="F:metal ion binding"/>
    <property type="evidence" value="ECO:0007669"/>
    <property type="project" value="UniProtKB-KW"/>
</dbReference>
<dbReference type="PANTHER" id="PTHR11135:SF1">
    <property type="entry name" value="PROTEIN YHCC"/>
    <property type="match status" value="1"/>
</dbReference>
<dbReference type="PROSITE" id="PS51918">
    <property type="entry name" value="RADICAL_SAM"/>
    <property type="match status" value="1"/>
</dbReference>
<dbReference type="AlphaFoldDB" id="A0A4R3K1R9"/>
<dbReference type="CDD" id="cd01335">
    <property type="entry name" value="Radical_SAM"/>
    <property type="match status" value="1"/>
</dbReference>
<dbReference type="Proteomes" id="UP000295726">
    <property type="component" value="Unassembled WGS sequence"/>
</dbReference>
<evidence type="ECO:0000256" key="4">
    <source>
        <dbReference type="ARBA" id="ARBA00022723"/>
    </source>
</evidence>
<dbReference type="SUPFAM" id="SSF102114">
    <property type="entry name" value="Radical SAM enzymes"/>
    <property type="match status" value="1"/>
</dbReference>
<dbReference type="InterPro" id="IPR006638">
    <property type="entry name" value="Elp3/MiaA/NifB-like_rSAM"/>
</dbReference>
<evidence type="ECO:0000256" key="2">
    <source>
        <dbReference type="ARBA" id="ARBA00022485"/>
    </source>
</evidence>
<organism evidence="8 9">
    <name type="scientific">Muricomes intestini</name>
    <dbReference type="NCBI Taxonomy" id="1796634"/>
    <lineage>
        <taxon>Bacteria</taxon>
        <taxon>Bacillati</taxon>
        <taxon>Bacillota</taxon>
        <taxon>Clostridia</taxon>
        <taxon>Lachnospirales</taxon>
        <taxon>Lachnospiraceae</taxon>
        <taxon>Muricomes</taxon>
    </lineage>
</organism>
<name>A0A4R3K1R9_9FIRM</name>
<evidence type="ECO:0000313" key="8">
    <source>
        <dbReference type="EMBL" id="TCS75779.1"/>
    </source>
</evidence>
<dbReference type="EMBL" id="SLZZ01000027">
    <property type="protein sequence ID" value="TCS75779.1"/>
    <property type="molecule type" value="Genomic_DNA"/>
</dbReference>
<evidence type="ECO:0000256" key="3">
    <source>
        <dbReference type="ARBA" id="ARBA00022691"/>
    </source>
</evidence>
<dbReference type="SFLD" id="SFLDG01086">
    <property type="entry name" value="elongater_protein-like"/>
    <property type="match status" value="1"/>
</dbReference>
<dbReference type="NCBIfam" id="TIGR01212">
    <property type="entry name" value="TIGR01212 family radical SAM protein"/>
    <property type="match status" value="1"/>
</dbReference>
<dbReference type="Gene3D" id="3.80.30.20">
    <property type="entry name" value="tm_1862 like domain"/>
    <property type="match status" value="1"/>
</dbReference>
<dbReference type="GO" id="GO:0003824">
    <property type="term" value="F:catalytic activity"/>
    <property type="evidence" value="ECO:0007669"/>
    <property type="project" value="InterPro"/>
</dbReference>
<comment type="cofactor">
    <cofactor evidence="1">
        <name>[4Fe-4S] cluster</name>
        <dbReference type="ChEBI" id="CHEBI:49883"/>
    </cofactor>
</comment>
<evidence type="ECO:0000313" key="9">
    <source>
        <dbReference type="Proteomes" id="UP000295726"/>
    </source>
</evidence>
<dbReference type="SFLD" id="SFLDS00029">
    <property type="entry name" value="Radical_SAM"/>
    <property type="match status" value="1"/>
</dbReference>
<dbReference type="GO" id="GO:0051539">
    <property type="term" value="F:4 iron, 4 sulfur cluster binding"/>
    <property type="evidence" value="ECO:0007669"/>
    <property type="project" value="UniProtKB-KW"/>
</dbReference>
<feature type="domain" description="Radical SAM core" evidence="7">
    <location>
        <begin position="85"/>
        <end position="326"/>
    </location>
</feature>
<proteinExistence type="predicted"/>
<dbReference type="Pfam" id="PF04055">
    <property type="entry name" value="Radical_SAM"/>
    <property type="match status" value="1"/>
</dbReference>
<dbReference type="InterPro" id="IPR005911">
    <property type="entry name" value="YhcC-like"/>
</dbReference>
<keyword evidence="4" id="KW-0479">Metal-binding</keyword>
<keyword evidence="3" id="KW-0949">S-adenosyl-L-methionine</keyword>
<keyword evidence="2" id="KW-0004">4Fe-4S</keyword>
<dbReference type="InterPro" id="IPR039661">
    <property type="entry name" value="ELP3"/>
</dbReference>
<dbReference type="Pfam" id="PF16199">
    <property type="entry name" value="Radical_SAM_C"/>
    <property type="match status" value="1"/>
</dbReference>
<sequence>MTCPNLGESLKPPKTLIESGAIIHHLSKKGKFFLNVSSFTTFLLALYFHECYDNGQIIKKFKGLAQMNHWGEKRYHSMDYDLKTIYGEKVYKITLNGGMTCPNRDGTVGKGGCIFCSSKGSGDFAGNARASISEQIACGKEALQRKRPVHSYIAYFQAFTNTYAPVPYLKKLYREAIRDPEVRILSIATRPDCLGEDVLVLLDKINQIKPVWIELGLQTIHSETASYIRRGYDLTAFEDAVRHLRSLGITVIVHMILYLPGESRKDMLETLDYLNHMDIQGIKLQLLHVLKDTVLASEYRNHPFHIPDMMEYIQFLGVCIARLNPRITIHRLTGDGPSELLIAPLWAGNKRTVLNTLHRYLKEQDIWQGKEYYD</sequence>
<comment type="caution">
    <text evidence="8">The sequence shown here is derived from an EMBL/GenBank/DDBJ whole genome shotgun (WGS) entry which is preliminary data.</text>
</comment>
<keyword evidence="6" id="KW-0411">Iron-sulfur</keyword>
<reference evidence="8 9" key="1">
    <citation type="submission" date="2019-03" db="EMBL/GenBank/DDBJ databases">
        <title>Genomic Encyclopedia of Type Strains, Phase IV (KMG-IV): sequencing the most valuable type-strain genomes for metagenomic binning, comparative biology and taxonomic classification.</title>
        <authorList>
            <person name="Goeker M."/>
        </authorList>
    </citation>
    <scope>NUCLEOTIDE SEQUENCE [LARGE SCALE GENOMIC DNA]</scope>
    <source>
        <strain evidence="8 9">DSM 29489</strain>
    </source>
</reference>
<dbReference type="SMART" id="SM00729">
    <property type="entry name" value="Elp3"/>
    <property type="match status" value="1"/>
</dbReference>
<protein>
    <recommendedName>
        <fullName evidence="7">Radical SAM core domain-containing protein</fullName>
    </recommendedName>
</protein>
<dbReference type="InterPro" id="IPR007197">
    <property type="entry name" value="rSAM"/>
</dbReference>